<keyword evidence="2" id="KW-0012">Acyltransferase</keyword>
<name>A0A848IZW5_9BACT</name>
<dbReference type="CDD" id="cd04301">
    <property type="entry name" value="NAT_SF"/>
    <property type="match status" value="1"/>
</dbReference>
<keyword evidence="1 4" id="KW-0808">Transferase</keyword>
<evidence type="ECO:0000259" key="3">
    <source>
        <dbReference type="PROSITE" id="PS51186"/>
    </source>
</evidence>
<dbReference type="PANTHER" id="PTHR43072">
    <property type="entry name" value="N-ACETYLTRANSFERASE"/>
    <property type="match status" value="1"/>
</dbReference>
<dbReference type="Pfam" id="PF00583">
    <property type="entry name" value="Acetyltransf_1"/>
    <property type="match status" value="1"/>
</dbReference>
<dbReference type="Gene3D" id="3.40.630.30">
    <property type="match status" value="1"/>
</dbReference>
<keyword evidence="5" id="KW-1185">Reference proteome</keyword>
<evidence type="ECO:0000256" key="2">
    <source>
        <dbReference type="ARBA" id="ARBA00023315"/>
    </source>
</evidence>
<dbReference type="PROSITE" id="PS51186">
    <property type="entry name" value="GNAT"/>
    <property type="match status" value="1"/>
</dbReference>
<proteinExistence type="predicted"/>
<dbReference type="RefSeq" id="WP_169678616.1">
    <property type="nucleotide sequence ID" value="NZ_JABBNU010000003.1"/>
</dbReference>
<sequence length="165" mass="19006">MKILFREMTDNDWPEVARIYLEGIKTGNATFEKQCPDWEKWNSSHRQDCRFVAITNGKTVGWVALSNVSGRCVYSGVCEVSVYVDSTYFGQGIGDSLMKKMIEESEKNNIWTLQSGIFIENKSSIRLHEKNGFRIVGTREKIGQRESIWRDIVLMERRSKVSGIK</sequence>
<gene>
    <name evidence="4" type="ORF">HH304_05080</name>
</gene>
<dbReference type="AlphaFoldDB" id="A0A848IZW5"/>
<dbReference type="GO" id="GO:0016747">
    <property type="term" value="F:acyltransferase activity, transferring groups other than amino-acyl groups"/>
    <property type="evidence" value="ECO:0007669"/>
    <property type="project" value="InterPro"/>
</dbReference>
<evidence type="ECO:0000313" key="5">
    <source>
        <dbReference type="Proteomes" id="UP000559010"/>
    </source>
</evidence>
<evidence type="ECO:0000313" key="4">
    <source>
        <dbReference type="EMBL" id="NMM47764.1"/>
    </source>
</evidence>
<protein>
    <submittedName>
        <fullName evidence="4">N-acetyltransferase</fullName>
    </submittedName>
</protein>
<reference evidence="4 5" key="1">
    <citation type="submission" date="2020-04" db="EMBL/GenBank/DDBJ databases">
        <title>Flammeovirgaceae bacterium KN852 isolated from deep sea.</title>
        <authorList>
            <person name="Zhang D.-C."/>
        </authorList>
    </citation>
    <scope>NUCLEOTIDE SEQUENCE [LARGE SCALE GENOMIC DNA]</scope>
    <source>
        <strain evidence="4 5">KN852</strain>
    </source>
</reference>
<organism evidence="4 5">
    <name type="scientific">Marinigracilibium pacificum</name>
    <dbReference type="NCBI Taxonomy" id="2729599"/>
    <lineage>
        <taxon>Bacteria</taxon>
        <taxon>Pseudomonadati</taxon>
        <taxon>Bacteroidota</taxon>
        <taxon>Cytophagia</taxon>
        <taxon>Cytophagales</taxon>
        <taxon>Flammeovirgaceae</taxon>
        <taxon>Marinigracilibium</taxon>
    </lineage>
</organism>
<dbReference type="InterPro" id="IPR000182">
    <property type="entry name" value="GNAT_dom"/>
</dbReference>
<dbReference type="PANTHER" id="PTHR43072:SF23">
    <property type="entry name" value="UPF0039 PROTEIN C11D3.02C"/>
    <property type="match status" value="1"/>
</dbReference>
<accession>A0A848IZW5</accession>
<comment type="caution">
    <text evidence="4">The sequence shown here is derived from an EMBL/GenBank/DDBJ whole genome shotgun (WGS) entry which is preliminary data.</text>
</comment>
<dbReference type="EMBL" id="JABBNU010000003">
    <property type="protein sequence ID" value="NMM47764.1"/>
    <property type="molecule type" value="Genomic_DNA"/>
</dbReference>
<dbReference type="Proteomes" id="UP000559010">
    <property type="component" value="Unassembled WGS sequence"/>
</dbReference>
<feature type="domain" description="N-acetyltransferase" evidence="3">
    <location>
        <begin position="3"/>
        <end position="151"/>
    </location>
</feature>
<dbReference type="InterPro" id="IPR016181">
    <property type="entry name" value="Acyl_CoA_acyltransferase"/>
</dbReference>
<dbReference type="SUPFAM" id="SSF55729">
    <property type="entry name" value="Acyl-CoA N-acyltransferases (Nat)"/>
    <property type="match status" value="1"/>
</dbReference>
<evidence type="ECO:0000256" key="1">
    <source>
        <dbReference type="ARBA" id="ARBA00022679"/>
    </source>
</evidence>